<dbReference type="EMBL" id="JASNWA010000006">
    <property type="protein sequence ID" value="KAK3175305.1"/>
    <property type="molecule type" value="Genomic_DNA"/>
</dbReference>
<keyword evidence="1" id="KW-0812">Transmembrane</keyword>
<reference evidence="3" key="1">
    <citation type="submission" date="2022-11" db="EMBL/GenBank/DDBJ databases">
        <title>Chromosomal genome sequence assembly and mating type (MAT) locus characterization of the leprose asexual lichenized fungus Lepraria neglecta (Nyl.) Erichsen.</title>
        <authorList>
            <person name="Allen J.L."/>
            <person name="Pfeffer B."/>
        </authorList>
    </citation>
    <scope>NUCLEOTIDE SEQUENCE</scope>
    <source>
        <strain evidence="3">Allen 5258</strain>
    </source>
</reference>
<dbReference type="InterPro" id="IPR058257">
    <property type="entry name" value="CorA-like_dom"/>
</dbReference>
<keyword evidence="4" id="KW-1185">Reference proteome</keyword>
<gene>
    <name evidence="3" type="ORF">OEA41_002552</name>
</gene>
<evidence type="ECO:0000313" key="4">
    <source>
        <dbReference type="Proteomes" id="UP001276659"/>
    </source>
</evidence>
<protein>
    <recommendedName>
        <fullName evidence="2">CorA-like transporter domain-containing protein</fullName>
    </recommendedName>
</protein>
<keyword evidence="1" id="KW-0472">Membrane</keyword>
<evidence type="ECO:0000259" key="2">
    <source>
        <dbReference type="Pfam" id="PF26616"/>
    </source>
</evidence>
<dbReference type="AlphaFoldDB" id="A0AAE0DMR9"/>
<proteinExistence type="predicted"/>
<evidence type="ECO:0000256" key="1">
    <source>
        <dbReference type="SAM" id="Phobius"/>
    </source>
</evidence>
<keyword evidence="1" id="KW-1133">Transmembrane helix</keyword>
<comment type="caution">
    <text evidence="3">The sequence shown here is derived from an EMBL/GenBank/DDBJ whole genome shotgun (WGS) entry which is preliminary data.</text>
</comment>
<evidence type="ECO:0000313" key="3">
    <source>
        <dbReference type="EMBL" id="KAK3175305.1"/>
    </source>
</evidence>
<dbReference type="Pfam" id="PF26616">
    <property type="entry name" value="CorA-like"/>
    <property type="match status" value="1"/>
</dbReference>
<organism evidence="3 4">
    <name type="scientific">Lepraria neglecta</name>
    <dbReference type="NCBI Taxonomy" id="209136"/>
    <lineage>
        <taxon>Eukaryota</taxon>
        <taxon>Fungi</taxon>
        <taxon>Dikarya</taxon>
        <taxon>Ascomycota</taxon>
        <taxon>Pezizomycotina</taxon>
        <taxon>Lecanoromycetes</taxon>
        <taxon>OSLEUM clade</taxon>
        <taxon>Lecanoromycetidae</taxon>
        <taxon>Lecanorales</taxon>
        <taxon>Lecanorineae</taxon>
        <taxon>Stereocaulaceae</taxon>
        <taxon>Lepraria</taxon>
    </lineage>
</organism>
<name>A0AAE0DMR9_9LECA</name>
<feature type="transmembrane region" description="Helical" evidence="1">
    <location>
        <begin position="347"/>
        <end position="370"/>
    </location>
</feature>
<feature type="domain" description="CorA-like transporter" evidence="2">
    <location>
        <begin position="94"/>
        <end position="198"/>
    </location>
</feature>
<sequence>MSGYQGQAQPPYILNVSQTKYICRERELQELLVRQFGQGIDFNISISEPLMRKILTRYQVDPAFLPVLFSFGDGPHLAESGSSNASSLTTKDDLAYQIRYTEENHRSPDNPWSVRQTGVYHHHSSKNDFDLFILLHPLSESVLERQLLAFDTQSHASEIASICKNPYRLHILPFATYLDNWRWYFRFLGEEFEERNDQVMTLDLKTSAAVTLSFDKVQGLRDLEDTALSLSAHCKSSLRVIEAMRKISGADFQGVWSLNSYNEQLLGYIEDLLVLTSRIGNTIDLFAYALDLKNQYTAADTNQHVSKLAEDTTHDTAAVKWITYLTLLYLPGSFVAQTMKIMIADDFWIFIATWIPLTLLTFLCYALLVLRHKPRQEGGWHWMNISRMSKSKGP</sequence>
<accession>A0AAE0DMR9</accession>
<dbReference type="Proteomes" id="UP001276659">
    <property type="component" value="Unassembled WGS sequence"/>
</dbReference>